<dbReference type="CDD" id="cd20264">
    <property type="entry name" value="Complex1_LYR_LYRM4"/>
    <property type="match status" value="1"/>
</dbReference>
<accession>A0AAX6FEH8</accession>
<reference evidence="2" key="1">
    <citation type="journal article" date="2023" name="GigaByte">
        <title>Genome assembly of the bearded iris, Iris pallida Lam.</title>
        <authorList>
            <person name="Bruccoleri R.E."/>
            <person name="Oakeley E.J."/>
            <person name="Faust A.M.E."/>
            <person name="Altorfer M."/>
            <person name="Dessus-Babus S."/>
            <person name="Burckhardt D."/>
            <person name="Oertli M."/>
            <person name="Naumann U."/>
            <person name="Petersen F."/>
            <person name="Wong J."/>
        </authorList>
    </citation>
    <scope>NUCLEOTIDE SEQUENCE</scope>
    <source>
        <strain evidence="2">GSM-AAB239-AS_SAM_17_03QT</strain>
    </source>
</reference>
<protein>
    <submittedName>
        <fullName evidence="2">LYR motif-containing protein 4</fullName>
    </submittedName>
</protein>
<sequence>MLLSLSLMVSRGEFLSLFGSFLRTAAKFSDYNVREYTRRRAIDGFRENRLLSDPNSLASAFADGEAQLEVAKRQAVVYSLYVSKVKSIMEIGTA</sequence>
<dbReference type="AlphaFoldDB" id="A0AAX6FEH8"/>
<comment type="caution">
    <text evidence="2">The sequence shown here is derived from an EMBL/GenBank/DDBJ whole genome shotgun (WGS) entry which is preliminary data.</text>
</comment>
<reference evidence="2" key="2">
    <citation type="submission" date="2023-04" db="EMBL/GenBank/DDBJ databases">
        <authorList>
            <person name="Bruccoleri R.E."/>
            <person name="Oakeley E.J."/>
            <person name="Faust A.-M."/>
            <person name="Dessus-Babus S."/>
            <person name="Altorfer M."/>
            <person name="Burckhardt D."/>
            <person name="Oertli M."/>
            <person name="Naumann U."/>
            <person name="Petersen F."/>
            <person name="Wong J."/>
        </authorList>
    </citation>
    <scope>NUCLEOTIDE SEQUENCE</scope>
    <source>
        <strain evidence="2">GSM-AAB239-AS_SAM_17_03QT</strain>
        <tissue evidence="2">Leaf</tissue>
    </source>
</reference>
<keyword evidence="3" id="KW-1185">Reference proteome</keyword>
<dbReference type="Pfam" id="PF05347">
    <property type="entry name" value="Complex1_LYR"/>
    <property type="match status" value="1"/>
</dbReference>
<dbReference type="PANTHER" id="PTHR47158">
    <property type="entry name" value="OS08G0239000 PROTEIN"/>
    <property type="match status" value="1"/>
</dbReference>
<dbReference type="EMBL" id="JANAVB010029566">
    <property type="protein sequence ID" value="KAJ6814890.1"/>
    <property type="molecule type" value="Genomic_DNA"/>
</dbReference>
<evidence type="ECO:0000313" key="2">
    <source>
        <dbReference type="EMBL" id="KAJ6814890.1"/>
    </source>
</evidence>
<organism evidence="2 3">
    <name type="scientific">Iris pallida</name>
    <name type="common">Sweet iris</name>
    <dbReference type="NCBI Taxonomy" id="29817"/>
    <lineage>
        <taxon>Eukaryota</taxon>
        <taxon>Viridiplantae</taxon>
        <taxon>Streptophyta</taxon>
        <taxon>Embryophyta</taxon>
        <taxon>Tracheophyta</taxon>
        <taxon>Spermatophyta</taxon>
        <taxon>Magnoliopsida</taxon>
        <taxon>Liliopsida</taxon>
        <taxon>Asparagales</taxon>
        <taxon>Iridaceae</taxon>
        <taxon>Iridoideae</taxon>
        <taxon>Irideae</taxon>
        <taxon>Iris</taxon>
    </lineage>
</organism>
<evidence type="ECO:0000313" key="3">
    <source>
        <dbReference type="Proteomes" id="UP001140949"/>
    </source>
</evidence>
<gene>
    <name evidence="2" type="ORF">M6B38_136700</name>
</gene>
<dbReference type="PANTHER" id="PTHR47158:SF1">
    <property type="entry name" value="OS08G0239000 PROTEIN"/>
    <property type="match status" value="1"/>
</dbReference>
<dbReference type="InterPro" id="IPR045297">
    <property type="entry name" value="Complex1_LYR_LYRM4"/>
</dbReference>
<dbReference type="InterPro" id="IPR008011">
    <property type="entry name" value="Complex1_LYR_dom"/>
</dbReference>
<dbReference type="Proteomes" id="UP001140949">
    <property type="component" value="Unassembled WGS sequence"/>
</dbReference>
<feature type="domain" description="Complex 1 LYR protein" evidence="1">
    <location>
        <begin position="13"/>
        <end position="70"/>
    </location>
</feature>
<evidence type="ECO:0000259" key="1">
    <source>
        <dbReference type="Pfam" id="PF05347"/>
    </source>
</evidence>
<proteinExistence type="predicted"/>
<name>A0AAX6FEH8_IRIPA</name>
<dbReference type="GO" id="GO:0016226">
    <property type="term" value="P:iron-sulfur cluster assembly"/>
    <property type="evidence" value="ECO:0007669"/>
    <property type="project" value="InterPro"/>
</dbReference>